<organism evidence="1 2">
    <name type="scientific">Jaapia argillacea MUCL 33604</name>
    <dbReference type="NCBI Taxonomy" id="933084"/>
    <lineage>
        <taxon>Eukaryota</taxon>
        <taxon>Fungi</taxon>
        <taxon>Dikarya</taxon>
        <taxon>Basidiomycota</taxon>
        <taxon>Agaricomycotina</taxon>
        <taxon>Agaricomycetes</taxon>
        <taxon>Agaricomycetidae</taxon>
        <taxon>Jaapiales</taxon>
        <taxon>Jaapiaceae</taxon>
        <taxon>Jaapia</taxon>
    </lineage>
</organism>
<evidence type="ECO:0000313" key="2">
    <source>
        <dbReference type="Proteomes" id="UP000027265"/>
    </source>
</evidence>
<accession>A0A067P8B4</accession>
<dbReference type="InParanoid" id="A0A067P8B4"/>
<keyword evidence="2" id="KW-1185">Reference proteome</keyword>
<name>A0A067P8B4_9AGAM</name>
<evidence type="ECO:0000313" key="1">
    <source>
        <dbReference type="EMBL" id="KDQ51148.1"/>
    </source>
</evidence>
<protein>
    <submittedName>
        <fullName evidence="1">Uncharacterized protein</fullName>
    </submittedName>
</protein>
<dbReference type="EMBL" id="KL197751">
    <property type="protein sequence ID" value="KDQ51148.1"/>
    <property type="molecule type" value="Genomic_DNA"/>
</dbReference>
<dbReference type="OrthoDB" id="3176992at2759"/>
<gene>
    <name evidence="1" type="ORF">JAAARDRAFT_62728</name>
</gene>
<dbReference type="HOGENOM" id="CLU_063716_0_0_1"/>
<dbReference type="Proteomes" id="UP000027265">
    <property type="component" value="Unassembled WGS sequence"/>
</dbReference>
<reference evidence="2" key="1">
    <citation type="journal article" date="2014" name="Proc. Natl. Acad. Sci. U.S.A.">
        <title>Extensive sampling of basidiomycete genomes demonstrates inadequacy of the white-rot/brown-rot paradigm for wood decay fungi.</title>
        <authorList>
            <person name="Riley R."/>
            <person name="Salamov A.A."/>
            <person name="Brown D.W."/>
            <person name="Nagy L.G."/>
            <person name="Floudas D."/>
            <person name="Held B.W."/>
            <person name="Levasseur A."/>
            <person name="Lombard V."/>
            <person name="Morin E."/>
            <person name="Otillar R."/>
            <person name="Lindquist E.A."/>
            <person name="Sun H."/>
            <person name="LaButti K.M."/>
            <person name="Schmutz J."/>
            <person name="Jabbour D."/>
            <person name="Luo H."/>
            <person name="Baker S.E."/>
            <person name="Pisabarro A.G."/>
            <person name="Walton J.D."/>
            <person name="Blanchette R.A."/>
            <person name="Henrissat B."/>
            <person name="Martin F."/>
            <person name="Cullen D."/>
            <person name="Hibbett D.S."/>
            <person name="Grigoriev I.V."/>
        </authorList>
    </citation>
    <scope>NUCLEOTIDE SEQUENCE [LARGE SCALE GENOMIC DNA]</scope>
    <source>
        <strain evidence="2">MUCL 33604</strain>
    </source>
</reference>
<sequence>MELVERILCFAMETRGMTVILARVARFMYERAVKCLYPTIRITWFMRHKSLALAVKRNKRLAGLVKSIIVDMGGDGSSPREGSKSLVTILRAVAPNLRDLHILRNDDNYVDYGYSFIKIHSLLLDGHHTPPSYNLINSNLAHLIADGPHEFSHFSAKLCPSLAHVATFVMMPYPILWEEDTKPQLIAFINQPGSPLCYLVLILAHGTESTVIAELTPSVPDHIQLVIVLLPPAFSPYHEINDCDFRNLREKMSEAHFNGTLWDAKQCTAVGLFGGLEKHVQSPYRPPSPPHEYRTHR</sequence>
<dbReference type="AlphaFoldDB" id="A0A067P8B4"/>
<proteinExistence type="predicted"/>